<organism evidence="1 2">
    <name type="scientific">Steroidobacter agaridevorans</name>
    <dbReference type="NCBI Taxonomy" id="2695856"/>
    <lineage>
        <taxon>Bacteria</taxon>
        <taxon>Pseudomonadati</taxon>
        <taxon>Pseudomonadota</taxon>
        <taxon>Gammaproteobacteria</taxon>
        <taxon>Steroidobacterales</taxon>
        <taxon>Steroidobacteraceae</taxon>
        <taxon>Steroidobacter</taxon>
    </lineage>
</organism>
<reference evidence="2" key="1">
    <citation type="submission" date="2020-01" db="EMBL/GenBank/DDBJ databases">
        <title>'Steroidobacter agaridevorans' sp. nov., agar-degrading bacteria isolated from rhizosphere soils.</title>
        <authorList>
            <person name="Ikenaga M."/>
            <person name="Kataoka M."/>
            <person name="Murouchi A."/>
            <person name="Katsuragi S."/>
            <person name="Sakai M."/>
        </authorList>
    </citation>
    <scope>NUCLEOTIDE SEQUENCE [LARGE SCALE GENOMIC DNA]</scope>
    <source>
        <strain evidence="2">YU21-B</strain>
    </source>
</reference>
<keyword evidence="2" id="KW-1185">Reference proteome</keyword>
<gene>
    <name evidence="1" type="ORF">GCM10011487_14670</name>
</gene>
<dbReference type="EMBL" id="BLJN01000001">
    <property type="protein sequence ID" value="GFE79467.1"/>
    <property type="molecule type" value="Genomic_DNA"/>
</dbReference>
<name>A0A829Y860_9GAMM</name>
<dbReference type="Proteomes" id="UP000445000">
    <property type="component" value="Unassembled WGS sequence"/>
</dbReference>
<proteinExistence type="predicted"/>
<accession>A0A829Y860</accession>
<dbReference type="PANTHER" id="PTHR39217">
    <property type="match status" value="1"/>
</dbReference>
<dbReference type="PANTHER" id="PTHR39217:SF1">
    <property type="entry name" value="GLUTATHIONE SYNTHETASE"/>
    <property type="match status" value="1"/>
</dbReference>
<protein>
    <recommendedName>
        <fullName evidence="3">ATP-grasp domain-containing protein</fullName>
    </recommendedName>
</protein>
<evidence type="ECO:0000313" key="2">
    <source>
        <dbReference type="Proteomes" id="UP000445000"/>
    </source>
</evidence>
<dbReference type="RefSeq" id="WP_202626649.1">
    <property type="nucleotide sequence ID" value="NZ_BLJN01000001.1"/>
</dbReference>
<dbReference type="AlphaFoldDB" id="A0A829Y860"/>
<evidence type="ECO:0008006" key="3">
    <source>
        <dbReference type="Google" id="ProtNLM"/>
    </source>
</evidence>
<evidence type="ECO:0000313" key="1">
    <source>
        <dbReference type="EMBL" id="GFE79467.1"/>
    </source>
</evidence>
<sequence>MIDIAIATCSYHPDLGPLDRGVIAELAELGIRATPLIWTDAKASLDPFAAVVVQSTWDSHLDPQAFVTWARRVHAQTALFNPLHLLEWNLNKRYLLELEQQGIPITPTLWVSAGSSVDLRNEVTARGWTRFVIKPVVSAGATETHVFDVAGIETAQATFDRLVARLDLMIQPYLLAFETEGERSYIFFDGVFSHAVRRPPTLKSAPRGFDQSHEMPPIEAELQLSRQVLAKIGETPVYARVDLATNNDGVVRLQEVELVEPCLFTSLAPGAQQRYARAIARRLPNAPK</sequence>
<comment type="caution">
    <text evidence="1">The sequence shown here is derived from an EMBL/GenBank/DDBJ whole genome shotgun (WGS) entry which is preliminary data.</text>
</comment>
<dbReference type="InterPro" id="IPR053191">
    <property type="entry name" value="DcsG_Biosynth_Enzyme"/>
</dbReference>